<dbReference type="Gene3D" id="2.40.128.140">
    <property type="entry name" value="Outer membrane protein"/>
    <property type="match status" value="1"/>
</dbReference>
<comment type="caution">
    <text evidence="2">The sequence shown here is derived from an EMBL/GenBank/DDBJ whole genome shotgun (WGS) entry which is preliminary data.</text>
</comment>
<dbReference type="Pfam" id="PF09982">
    <property type="entry name" value="LpxR"/>
    <property type="match status" value="1"/>
</dbReference>
<keyword evidence="3" id="KW-1185">Reference proteome</keyword>
<evidence type="ECO:0000313" key="3">
    <source>
        <dbReference type="Proteomes" id="UP000708576"/>
    </source>
</evidence>
<name>A0ABS5JZZ9_9BACT</name>
<dbReference type="Proteomes" id="UP000708576">
    <property type="component" value="Unassembled WGS sequence"/>
</dbReference>
<protein>
    <submittedName>
        <fullName evidence="2">Lipid A deacylase LpxR family protein</fullName>
    </submittedName>
</protein>
<evidence type="ECO:0000313" key="2">
    <source>
        <dbReference type="EMBL" id="MBS2099991.1"/>
    </source>
</evidence>
<reference evidence="2 3" key="1">
    <citation type="journal article" date="2015" name="Int. J. Syst. Evol. Microbiol.">
        <title>Carboxylicivirga linearis sp. nov., isolated from a sea cucumber culture pond.</title>
        <authorList>
            <person name="Wang F.Q."/>
            <person name="Zhou Y.X."/>
            <person name="Lin X.Z."/>
            <person name="Chen G.J."/>
            <person name="Du Z.J."/>
        </authorList>
    </citation>
    <scope>NUCLEOTIDE SEQUENCE [LARGE SCALE GENOMIC DNA]</scope>
    <source>
        <strain evidence="2 3">FB218</strain>
    </source>
</reference>
<dbReference type="RefSeq" id="WP_212217233.1">
    <property type="nucleotide sequence ID" value="NZ_JAGUCO010000017.1"/>
</dbReference>
<feature type="signal peptide" evidence="1">
    <location>
        <begin position="1"/>
        <end position="19"/>
    </location>
</feature>
<organism evidence="2 3">
    <name type="scientific">Carboxylicivirga linearis</name>
    <dbReference type="NCBI Taxonomy" id="1628157"/>
    <lineage>
        <taxon>Bacteria</taxon>
        <taxon>Pseudomonadati</taxon>
        <taxon>Bacteroidota</taxon>
        <taxon>Bacteroidia</taxon>
        <taxon>Marinilabiliales</taxon>
        <taxon>Marinilabiliaceae</taxon>
        <taxon>Carboxylicivirga</taxon>
    </lineage>
</organism>
<sequence length="315" mass="36520">MKNIFFILILLNLITPAPAQLMVPVKQYQLLWDNDVFMTTDHYYTQGLGFRMYDPFLSNNPVNLILLKTGGYDRIVHSLSVLQQTYTPKDIRSDEIQYNDRPYAGVLLVTSGVTSSTFDKKRIYHSELDLGVMGPASGAGKVQYYYHDITDNPLPNGWHYQQYNWPVINYNFIAFQQIHSTNLFEAFAKGRLRAGTLHDDANMGLLVRFGKMDSYMQSLGVNVSSRSSKWRYYIEAEPSMRFVAYNATLQGGWYRNRNIHYIPFNDLSYIVPNFRAGITAIYQSFGLRFDLNYTGKEFNEGTDHWFHNITLFLSF</sequence>
<dbReference type="InterPro" id="IPR018707">
    <property type="entry name" value="LpxR"/>
</dbReference>
<feature type="chain" id="PRO_5047330248" evidence="1">
    <location>
        <begin position="20"/>
        <end position="315"/>
    </location>
</feature>
<accession>A0ABS5JZZ9</accession>
<proteinExistence type="predicted"/>
<gene>
    <name evidence="2" type="ORF">KEM10_17020</name>
</gene>
<evidence type="ECO:0000256" key="1">
    <source>
        <dbReference type="SAM" id="SignalP"/>
    </source>
</evidence>
<keyword evidence="1" id="KW-0732">Signal</keyword>
<dbReference type="InterPro" id="IPR037107">
    <property type="entry name" value="Put_OMP_sf"/>
</dbReference>
<dbReference type="EMBL" id="JAGUCO010000017">
    <property type="protein sequence ID" value="MBS2099991.1"/>
    <property type="molecule type" value="Genomic_DNA"/>
</dbReference>